<evidence type="ECO:0000313" key="2">
    <source>
        <dbReference type="Proteomes" id="UP000313359"/>
    </source>
</evidence>
<dbReference type="Proteomes" id="UP000313359">
    <property type="component" value="Unassembled WGS sequence"/>
</dbReference>
<protein>
    <submittedName>
        <fullName evidence="1">Uncharacterized protein</fullName>
    </submittedName>
</protein>
<evidence type="ECO:0000313" key="1">
    <source>
        <dbReference type="EMBL" id="RPD61446.1"/>
    </source>
</evidence>
<gene>
    <name evidence="1" type="ORF">L227DRAFT_69255</name>
</gene>
<sequence>MILAVRVTGSSFQARGRCASGTNSIGILARLMKLQLKRANATTLLSVCLVPLSQLLLIACGQHVEIASTCPGIEKEYLVLQASSVSSCMH</sequence>
<proteinExistence type="predicted"/>
<name>A0A5C2SJ48_9APHY</name>
<reference evidence="1" key="1">
    <citation type="journal article" date="2018" name="Genome Biol. Evol.">
        <title>Genomics and development of Lentinus tigrinus, a white-rot wood-decaying mushroom with dimorphic fruiting bodies.</title>
        <authorList>
            <person name="Wu B."/>
            <person name="Xu Z."/>
            <person name="Knudson A."/>
            <person name="Carlson A."/>
            <person name="Chen N."/>
            <person name="Kovaka S."/>
            <person name="LaButti K."/>
            <person name="Lipzen A."/>
            <person name="Pennachio C."/>
            <person name="Riley R."/>
            <person name="Schakwitz W."/>
            <person name="Umezawa K."/>
            <person name="Ohm R.A."/>
            <person name="Grigoriev I.V."/>
            <person name="Nagy L.G."/>
            <person name="Gibbons J."/>
            <person name="Hibbett D."/>
        </authorList>
    </citation>
    <scope>NUCLEOTIDE SEQUENCE [LARGE SCALE GENOMIC DNA]</scope>
    <source>
        <strain evidence="1">ALCF2SS1-6</strain>
    </source>
</reference>
<organism evidence="1 2">
    <name type="scientific">Lentinus tigrinus ALCF2SS1-6</name>
    <dbReference type="NCBI Taxonomy" id="1328759"/>
    <lineage>
        <taxon>Eukaryota</taxon>
        <taxon>Fungi</taxon>
        <taxon>Dikarya</taxon>
        <taxon>Basidiomycota</taxon>
        <taxon>Agaricomycotina</taxon>
        <taxon>Agaricomycetes</taxon>
        <taxon>Polyporales</taxon>
        <taxon>Polyporaceae</taxon>
        <taxon>Lentinus</taxon>
    </lineage>
</organism>
<dbReference type="EMBL" id="ML122262">
    <property type="protein sequence ID" value="RPD61446.1"/>
    <property type="molecule type" value="Genomic_DNA"/>
</dbReference>
<dbReference type="AlphaFoldDB" id="A0A5C2SJ48"/>
<accession>A0A5C2SJ48</accession>
<keyword evidence="2" id="KW-1185">Reference proteome</keyword>